<dbReference type="RefSeq" id="WP_014402371.1">
    <property type="nucleotide sequence ID" value="NC_017033.1"/>
</dbReference>
<dbReference type="SUPFAM" id="SSF141868">
    <property type="entry name" value="EAL domain-like"/>
    <property type="match status" value="1"/>
</dbReference>
<dbReference type="NCBIfam" id="TIGR00229">
    <property type="entry name" value="sensory_box"/>
    <property type="match status" value="1"/>
</dbReference>
<dbReference type="InterPro" id="IPR035965">
    <property type="entry name" value="PAS-like_dom_sf"/>
</dbReference>
<evidence type="ECO:0000259" key="2">
    <source>
        <dbReference type="PROSITE" id="PS50112"/>
    </source>
</evidence>
<keyword evidence="1" id="KW-0472">Membrane</keyword>
<feature type="domain" description="GGDEF" evidence="5">
    <location>
        <begin position="506"/>
        <end position="639"/>
    </location>
</feature>
<dbReference type="Proteomes" id="UP000005234">
    <property type="component" value="Chromosome"/>
</dbReference>
<evidence type="ECO:0000313" key="7">
    <source>
        <dbReference type="Proteomes" id="UP000005234"/>
    </source>
</evidence>
<evidence type="ECO:0000259" key="5">
    <source>
        <dbReference type="PROSITE" id="PS50887"/>
    </source>
</evidence>
<dbReference type="SMART" id="SM00052">
    <property type="entry name" value="EAL"/>
    <property type="match status" value="1"/>
</dbReference>
<dbReference type="AlphaFoldDB" id="H8L0W0"/>
<dbReference type="OrthoDB" id="197861at2"/>
<dbReference type="CDD" id="cd01949">
    <property type="entry name" value="GGDEF"/>
    <property type="match status" value="1"/>
</dbReference>
<dbReference type="PROSITE" id="PS50887">
    <property type="entry name" value="GGDEF"/>
    <property type="match status" value="1"/>
</dbReference>
<sequence length="923" mass="102865">MSNRIEARQRSLARRLLPLGYGLGAIVILIMGLTWGALQIQVTLGGFLDAESVWSKYQKQAVIELGEYAVTGHESNLQAFRRYAAILQSDAWARDALIHGQGDRRQVAEAFVRGKILPSATGGISVLLRWGSWVPWADRAIDAWRQTDSWIGQLNGIADQLEQAYRGRPPPPPSELQHLRERILAVNNVIQPLTLVFSSELAEGAQSISRALYLGVMAVILLTFLLWMLTAQRVVVSIHDSQERYQRLFDNANTGIVVIDPLTRTILDANRTVRMWTGRHADWMTSHTLDVLFEDELVDLARPQTQRLRDSHPPGRVVELQRSSAQWRGREVLQIVLRDITERLLMDEERRVAAEALAGIVEGVMIAGPDRRVMFANPACTKITGYSQRELRGRVLDSSRSQFDGQPLPASIWETLAAGGNWTGEVLSQTADGECYPEMLSLSTILGDNGEVRRYVAVFSNITSTKDNQRRLEHLATHDSLTGLLNRVEFERRCRKALTEAESSHRAVAIMFIDLDGFKTVNDSYNHDVGDQLLILVAERIRLQLGPKVSVARIGGDEFTALVPDLGTREEVAGMVTGLLTRLFEPVRVGDYEFTLGASIGIAGYPLDGLDSASLMVSADAAMYAAKMEERNTFRFYSPLMQADSRRRLRLATELRRALGADEFFMAYQPSVELKTGRIVAVEALLRWRHPERGCVMPGEFIEAAEQMGLIRRIDEWVLQAACAQIERWDRAGVPPIRVAVNLSAHGFSQEGFVDSLQRLIQRHGFDPSRLMIEITERVMLRLGEDTERAMRALHHLGVGVAIDDFGTGYSSMAYLKLPAIEYLKLDRSFVSGLPGNPDDVAIIEALLGIARALGLHTIAEGVEVEAQHQFMLRAGCEEGQGYYYAYPLDAAEIERLLCRDPGHQPMPLRLVGSGGGADRTTE</sequence>
<dbReference type="eggNOG" id="COG5001">
    <property type="taxonomic scope" value="Bacteria"/>
</dbReference>
<dbReference type="InterPro" id="IPR035919">
    <property type="entry name" value="EAL_sf"/>
</dbReference>
<proteinExistence type="predicted"/>
<gene>
    <name evidence="6" type="ordered locus">Fraau_0896</name>
</gene>
<dbReference type="HOGENOM" id="CLU_000445_70_20_6"/>
<dbReference type="SUPFAM" id="SSF55785">
    <property type="entry name" value="PYP-like sensor domain (PAS domain)"/>
    <property type="match status" value="2"/>
</dbReference>
<dbReference type="InterPro" id="IPR043128">
    <property type="entry name" value="Rev_trsase/Diguanyl_cyclase"/>
</dbReference>
<dbReference type="KEGG" id="fau:Fraau_0896"/>
<dbReference type="Pfam" id="PF00990">
    <property type="entry name" value="GGDEF"/>
    <property type="match status" value="1"/>
</dbReference>
<protein>
    <submittedName>
        <fullName evidence="6">PAS domain S-box/diguanylate cyclase (GGDEF) domain-containing protein</fullName>
    </submittedName>
</protein>
<feature type="domain" description="PAC" evidence="3">
    <location>
        <begin position="422"/>
        <end position="474"/>
    </location>
</feature>
<dbReference type="PROSITE" id="PS50883">
    <property type="entry name" value="EAL"/>
    <property type="match status" value="1"/>
</dbReference>
<name>H8L0W0_FRAAD</name>
<dbReference type="NCBIfam" id="TIGR00254">
    <property type="entry name" value="GGDEF"/>
    <property type="match status" value="1"/>
</dbReference>
<dbReference type="Pfam" id="PF00563">
    <property type="entry name" value="EAL"/>
    <property type="match status" value="1"/>
</dbReference>
<dbReference type="InterPro" id="IPR000700">
    <property type="entry name" value="PAS-assoc_C"/>
</dbReference>
<keyword evidence="1" id="KW-0812">Transmembrane</keyword>
<dbReference type="Gene3D" id="3.20.20.450">
    <property type="entry name" value="EAL domain"/>
    <property type="match status" value="1"/>
</dbReference>
<dbReference type="Gene3D" id="3.30.70.270">
    <property type="match status" value="1"/>
</dbReference>
<feature type="transmembrane region" description="Helical" evidence="1">
    <location>
        <begin position="20"/>
        <end position="38"/>
    </location>
</feature>
<accession>H8L0W0</accession>
<dbReference type="STRING" id="767434.Fraau_0896"/>
<dbReference type="SMART" id="SM00267">
    <property type="entry name" value="GGDEF"/>
    <property type="match status" value="1"/>
</dbReference>
<feature type="domain" description="EAL" evidence="4">
    <location>
        <begin position="648"/>
        <end position="902"/>
    </location>
</feature>
<dbReference type="eggNOG" id="COG5000">
    <property type="taxonomic scope" value="Bacteria"/>
</dbReference>
<reference evidence="6" key="1">
    <citation type="submission" date="2012-02" db="EMBL/GenBank/DDBJ databases">
        <title>The complete genome of Frateuria aurantia DSM 6220.</title>
        <authorList>
            <consortium name="US DOE Joint Genome Institute (JGI-PGF)"/>
            <person name="Lucas S."/>
            <person name="Copeland A."/>
            <person name="Lapidus A."/>
            <person name="Glavina del Rio T."/>
            <person name="Dalin E."/>
            <person name="Tice H."/>
            <person name="Bruce D."/>
            <person name="Goodwin L."/>
            <person name="Pitluck S."/>
            <person name="Peters L."/>
            <person name="Ovchinnikova G."/>
            <person name="Teshima H."/>
            <person name="Kyrpides N."/>
            <person name="Mavromatis K."/>
            <person name="Ivanova N."/>
            <person name="Brettin T."/>
            <person name="Detter J.C."/>
            <person name="Han C."/>
            <person name="Larimer F."/>
            <person name="Land M."/>
            <person name="Hauser L."/>
            <person name="Markowitz V."/>
            <person name="Cheng J.-F."/>
            <person name="Hugenholtz P."/>
            <person name="Woyke T."/>
            <person name="Wu D."/>
            <person name="Brambilla E."/>
            <person name="Klenk H.-P."/>
            <person name="Eisen J.A."/>
        </authorList>
    </citation>
    <scope>NUCLEOTIDE SEQUENCE</scope>
    <source>
        <strain evidence="6">DSM 6220</strain>
    </source>
</reference>
<organism evidence="6 7">
    <name type="scientific">Frateuria aurantia (strain ATCC 33424 / DSM 6220 / KCTC 2777 / LMG 1558 / NBRC 3245 / NCIMB 13370)</name>
    <name type="common">Acetobacter aurantius</name>
    <dbReference type="NCBI Taxonomy" id="767434"/>
    <lineage>
        <taxon>Bacteria</taxon>
        <taxon>Pseudomonadati</taxon>
        <taxon>Pseudomonadota</taxon>
        <taxon>Gammaproteobacteria</taxon>
        <taxon>Lysobacterales</taxon>
        <taxon>Rhodanobacteraceae</taxon>
        <taxon>Frateuria</taxon>
    </lineage>
</organism>
<dbReference type="PROSITE" id="PS50112">
    <property type="entry name" value="PAS"/>
    <property type="match status" value="1"/>
</dbReference>
<keyword evidence="7" id="KW-1185">Reference proteome</keyword>
<dbReference type="CDD" id="cd00130">
    <property type="entry name" value="PAS"/>
    <property type="match status" value="1"/>
</dbReference>
<dbReference type="PROSITE" id="PS50113">
    <property type="entry name" value="PAC"/>
    <property type="match status" value="1"/>
</dbReference>
<evidence type="ECO:0000256" key="1">
    <source>
        <dbReference type="SAM" id="Phobius"/>
    </source>
</evidence>
<feature type="domain" description="PAS" evidence="2">
    <location>
        <begin position="349"/>
        <end position="394"/>
    </location>
</feature>
<dbReference type="Pfam" id="PF13426">
    <property type="entry name" value="PAS_9"/>
    <property type="match status" value="1"/>
</dbReference>
<dbReference type="InterPro" id="IPR000160">
    <property type="entry name" value="GGDEF_dom"/>
</dbReference>
<dbReference type="CDD" id="cd01948">
    <property type="entry name" value="EAL"/>
    <property type="match status" value="1"/>
</dbReference>
<dbReference type="Gene3D" id="3.30.450.20">
    <property type="entry name" value="PAS domain"/>
    <property type="match status" value="2"/>
</dbReference>
<dbReference type="PANTHER" id="PTHR44757:SF2">
    <property type="entry name" value="BIOFILM ARCHITECTURE MAINTENANCE PROTEIN MBAA"/>
    <property type="match status" value="1"/>
</dbReference>
<evidence type="ECO:0000313" key="6">
    <source>
        <dbReference type="EMBL" id="AFC85365.1"/>
    </source>
</evidence>
<evidence type="ECO:0000259" key="4">
    <source>
        <dbReference type="PROSITE" id="PS50883"/>
    </source>
</evidence>
<dbReference type="PANTHER" id="PTHR44757">
    <property type="entry name" value="DIGUANYLATE CYCLASE DGCP"/>
    <property type="match status" value="1"/>
</dbReference>
<dbReference type="InterPro" id="IPR029787">
    <property type="entry name" value="Nucleotide_cyclase"/>
</dbReference>
<evidence type="ECO:0000259" key="3">
    <source>
        <dbReference type="PROSITE" id="PS50113"/>
    </source>
</evidence>
<dbReference type="SMART" id="SM00091">
    <property type="entry name" value="PAS"/>
    <property type="match status" value="2"/>
</dbReference>
<dbReference type="InterPro" id="IPR052155">
    <property type="entry name" value="Biofilm_reg_signaling"/>
</dbReference>
<dbReference type="Pfam" id="PF13188">
    <property type="entry name" value="PAS_8"/>
    <property type="match status" value="1"/>
</dbReference>
<dbReference type="InterPro" id="IPR001633">
    <property type="entry name" value="EAL_dom"/>
</dbReference>
<dbReference type="InterPro" id="IPR000014">
    <property type="entry name" value="PAS"/>
</dbReference>
<dbReference type="EMBL" id="CP003350">
    <property type="protein sequence ID" value="AFC85365.1"/>
    <property type="molecule type" value="Genomic_DNA"/>
</dbReference>
<keyword evidence="1" id="KW-1133">Transmembrane helix</keyword>
<dbReference type="SUPFAM" id="SSF55073">
    <property type="entry name" value="Nucleotide cyclase"/>
    <property type="match status" value="1"/>
</dbReference>